<proteinExistence type="predicted"/>
<comment type="caution">
    <text evidence="1">The sequence shown here is derived from an EMBL/GenBank/DDBJ whole genome shotgun (WGS) entry which is preliminary data.</text>
</comment>
<evidence type="ECO:0000313" key="1">
    <source>
        <dbReference type="EMBL" id="MBB1127327.1"/>
    </source>
</evidence>
<dbReference type="Proteomes" id="UP000548632">
    <property type="component" value="Unassembled WGS sequence"/>
</dbReference>
<dbReference type="AlphaFoldDB" id="A0A839HLM0"/>
<evidence type="ECO:0000313" key="2">
    <source>
        <dbReference type="Proteomes" id="UP000548632"/>
    </source>
</evidence>
<protein>
    <submittedName>
        <fullName evidence="1">Uncharacterized protein</fullName>
    </submittedName>
</protein>
<sequence length="121" mass="14138">MQTPSVGIFFMVEQQLLVDAMPLEQASAYGDHQTHGGHYEFWEQFTPKTRLEQQFKARPYDAYPRGRIIYAIKKKQFYCYADRCLTTDVLRHIAKAFGLKTMVAAYDEHYQCATCNPLFLE</sequence>
<keyword evidence="2" id="KW-1185">Reference proteome</keyword>
<dbReference type="RefSeq" id="WP_182584953.1">
    <property type="nucleotide sequence ID" value="NZ_JABVCQ010000050.1"/>
</dbReference>
<reference evidence="1 2" key="1">
    <citation type="journal article" date="2020" name="Arch. Microbiol.">
        <title>The genome sequence of the giant phototrophic gammaproteobacterium Thiospirillum jenense gives insight into its physiological properties and phylogenetic relationships.</title>
        <authorList>
            <person name="Imhoff J.F."/>
            <person name="Meyer T.E."/>
            <person name="Kyndt J.A."/>
        </authorList>
    </citation>
    <scope>NUCLEOTIDE SEQUENCE [LARGE SCALE GENOMIC DNA]</scope>
    <source>
        <strain evidence="1 2">DSM 216</strain>
    </source>
</reference>
<gene>
    <name evidence="1" type="ORF">HUK38_14015</name>
</gene>
<accession>A0A839HLM0</accession>
<dbReference type="EMBL" id="JABVCQ010000050">
    <property type="protein sequence ID" value="MBB1127327.1"/>
    <property type="molecule type" value="Genomic_DNA"/>
</dbReference>
<organism evidence="1 2">
    <name type="scientific">Thiospirillum jenense</name>
    <dbReference type="NCBI Taxonomy" id="1653858"/>
    <lineage>
        <taxon>Bacteria</taxon>
        <taxon>Pseudomonadati</taxon>
        <taxon>Pseudomonadota</taxon>
        <taxon>Gammaproteobacteria</taxon>
        <taxon>Chromatiales</taxon>
        <taxon>Chromatiaceae</taxon>
        <taxon>Thiospirillum</taxon>
    </lineage>
</organism>
<name>A0A839HLM0_9GAMM</name>